<name>A0A381WG59_9ZZZZ</name>
<dbReference type="AlphaFoldDB" id="A0A381WG59"/>
<dbReference type="EMBL" id="UINC01011656">
    <property type="protein sequence ID" value="SVA51301.1"/>
    <property type="molecule type" value="Genomic_DNA"/>
</dbReference>
<gene>
    <name evidence="1" type="ORF">METZ01_LOCUS104155</name>
</gene>
<organism evidence="1">
    <name type="scientific">marine metagenome</name>
    <dbReference type="NCBI Taxonomy" id="408172"/>
    <lineage>
        <taxon>unclassified sequences</taxon>
        <taxon>metagenomes</taxon>
        <taxon>ecological metagenomes</taxon>
    </lineage>
</organism>
<protein>
    <submittedName>
        <fullName evidence="1">Uncharacterized protein</fullName>
    </submittedName>
</protein>
<proteinExistence type="predicted"/>
<evidence type="ECO:0000313" key="1">
    <source>
        <dbReference type="EMBL" id="SVA51301.1"/>
    </source>
</evidence>
<accession>A0A381WG59</accession>
<reference evidence="1" key="1">
    <citation type="submission" date="2018-05" db="EMBL/GenBank/DDBJ databases">
        <authorList>
            <person name="Lanie J.A."/>
            <person name="Ng W.-L."/>
            <person name="Kazmierczak K.M."/>
            <person name="Andrzejewski T.M."/>
            <person name="Davidsen T.M."/>
            <person name="Wayne K.J."/>
            <person name="Tettelin H."/>
            <person name="Glass J.I."/>
            <person name="Rusch D."/>
            <person name="Podicherti R."/>
            <person name="Tsui H.-C.T."/>
            <person name="Winkler M.E."/>
        </authorList>
    </citation>
    <scope>NUCLEOTIDE SEQUENCE</scope>
</reference>
<sequence>MKFKLITFAFLAFSISPLFAQTNNIVERGFACSINDGYSMRDVVEVARNFEWSEDAAPAVVIFRSAVAVAGEFQNNWDFVFASYYPSYADMVEKRGVFLNRSGGRTGLGLSDVATCGDRVRISNMQFASQSEGGPPAFSLAASFVCELNGDTFADALNRASGAEQAFGSNARASVTRRAFGGPTIQNNSQVEIRVGFPNAADFGTGMDAIQQSTPPANAMTCSGGSMWAQYLIHSRNN</sequence>